<organism evidence="2 3">
    <name type="scientific">Dorcoceras hygrometricum</name>
    <dbReference type="NCBI Taxonomy" id="472368"/>
    <lineage>
        <taxon>Eukaryota</taxon>
        <taxon>Viridiplantae</taxon>
        <taxon>Streptophyta</taxon>
        <taxon>Embryophyta</taxon>
        <taxon>Tracheophyta</taxon>
        <taxon>Spermatophyta</taxon>
        <taxon>Magnoliopsida</taxon>
        <taxon>eudicotyledons</taxon>
        <taxon>Gunneridae</taxon>
        <taxon>Pentapetalae</taxon>
        <taxon>asterids</taxon>
        <taxon>lamiids</taxon>
        <taxon>Lamiales</taxon>
        <taxon>Gesneriaceae</taxon>
        <taxon>Didymocarpoideae</taxon>
        <taxon>Trichosporeae</taxon>
        <taxon>Loxocarpinae</taxon>
        <taxon>Dorcoceras</taxon>
    </lineage>
</organism>
<gene>
    <name evidence="2" type="ORF">F511_35021</name>
</gene>
<reference evidence="2 3" key="1">
    <citation type="journal article" date="2015" name="Proc. Natl. Acad. Sci. U.S.A.">
        <title>The resurrection genome of Boea hygrometrica: A blueprint for survival of dehydration.</title>
        <authorList>
            <person name="Xiao L."/>
            <person name="Yang G."/>
            <person name="Zhang L."/>
            <person name="Yang X."/>
            <person name="Zhao S."/>
            <person name="Ji Z."/>
            <person name="Zhou Q."/>
            <person name="Hu M."/>
            <person name="Wang Y."/>
            <person name="Chen M."/>
            <person name="Xu Y."/>
            <person name="Jin H."/>
            <person name="Xiao X."/>
            <person name="Hu G."/>
            <person name="Bao F."/>
            <person name="Hu Y."/>
            <person name="Wan P."/>
            <person name="Li L."/>
            <person name="Deng X."/>
            <person name="Kuang T."/>
            <person name="Xiang C."/>
            <person name="Zhu J.K."/>
            <person name="Oliver M.J."/>
            <person name="He Y."/>
        </authorList>
    </citation>
    <scope>NUCLEOTIDE SEQUENCE [LARGE SCALE GENOMIC DNA]</scope>
    <source>
        <strain evidence="3">cv. XS01</strain>
    </source>
</reference>
<evidence type="ECO:0000256" key="1">
    <source>
        <dbReference type="SAM" id="MobiDB-lite"/>
    </source>
</evidence>
<feature type="compositionally biased region" description="Basic and acidic residues" evidence="1">
    <location>
        <begin position="918"/>
        <end position="927"/>
    </location>
</feature>
<evidence type="ECO:0000313" key="3">
    <source>
        <dbReference type="Proteomes" id="UP000250235"/>
    </source>
</evidence>
<protein>
    <submittedName>
        <fullName evidence="2">Uncharacterized protein</fullName>
    </submittedName>
</protein>
<proteinExistence type="predicted"/>
<name>A0A2Z7BKZ7_9LAMI</name>
<accession>A0A2Z7BKZ7</accession>
<feature type="region of interest" description="Disordered" evidence="1">
    <location>
        <begin position="865"/>
        <end position="938"/>
    </location>
</feature>
<dbReference type="AlphaFoldDB" id="A0A2Z7BKZ7"/>
<dbReference type="Proteomes" id="UP000250235">
    <property type="component" value="Unassembled WGS sequence"/>
</dbReference>
<dbReference type="EMBL" id="KV006394">
    <property type="protein sequence ID" value="KZV32651.1"/>
    <property type="molecule type" value="Genomic_DNA"/>
</dbReference>
<sequence length="938" mass="104523">MRYGRMFEALVATGLKDFLGCPGVIYEDELIELFQNGSVRYGMVVSTVNGKTVEISEELFAETFQLPVEGLTNMNDVPKDVVFDARSVFAYDGTQIETSGKKRKMNFEFRLLNDILEKSVTVKAGSFDAVTLERYGDSGITASQGFCHSNPSVAGGCSKLGIGRFLGVPSSRILTERTVHRYIVINDKVGMEEVADISRVKKTPKKKAVSRKRPAVVTDVEPAVKKKRTSKSKSVSSKDNLDILPVAQEAIPLQIVAPTMEDEPVVESTAEEVRTTSADDVDIIIEQVIAEIAQLDMDEGEPDVSKTDVGAQETHRANEIDQWFNLSYEELYAAVVETTSDTDEDIETVDFGTAVGDQQLQNLAENERSSDASAVYIATEPVDEVEMAADEQSANCPLPSAAVEITKIQLGKLISIPGVDEGNGYKASLPKIPATDKGQAPLQIRDSIKGKPRKEIFSLIIADTEVLVHLRAEVIDEVDRLFNSFSFNKLPHLKIEEISAKESLICLAETDSTRVALQRRKFILTKYRELLIRKFLEARKINFVPGDGSSATDLKVLECWEKMCCSKLFEGRPRDRGAVIARSNTNFRSSCWIRTMMKVYESWVIEPCTDFWKTLPGPVVCTEVPCQLSYVDTLPPVSEFFKVMKKQWADVCMEVAKFFVSEKMLPVGSLNFCRALSVVESVPAFEFRRPNVTSWGWFQLAATSTSLPAFATDLIEFFAQLRASIDQVQFEQIRQKDDADKLRDILLMHIRVLQKQFNARFDEQDREYRALLTIMRKDMRDHKTALSLDVVKYQQRISTQVAAAVFDNVDVRKEAKEINAKLTELDGQVATIISELLDFHAQAQENYNNLSSQLGELVAYINRGNDKKGEDSSSCRPQPPPDDQNRPGGCSGSRPDDQSRYGGVSVSRDVGTRGCGSESRRRGDKSGSKRKRSNGGGQ</sequence>
<feature type="compositionally biased region" description="Basic residues" evidence="1">
    <location>
        <begin position="928"/>
        <end position="938"/>
    </location>
</feature>
<evidence type="ECO:0000313" key="2">
    <source>
        <dbReference type="EMBL" id="KZV32651.1"/>
    </source>
</evidence>
<keyword evidence="3" id="KW-1185">Reference proteome</keyword>